<dbReference type="Proteomes" id="UP000054342">
    <property type="component" value="Unassembled WGS sequence"/>
</dbReference>
<evidence type="ECO:0008006" key="3">
    <source>
        <dbReference type="Google" id="ProtNLM"/>
    </source>
</evidence>
<dbReference type="EMBL" id="KN847317">
    <property type="protein sequence ID" value="KIW61282.1"/>
    <property type="molecule type" value="Genomic_DNA"/>
</dbReference>
<dbReference type="GeneID" id="25323329"/>
<accession>A0A0D2DG52</accession>
<dbReference type="SUPFAM" id="SSF53474">
    <property type="entry name" value="alpha/beta-Hydrolases"/>
    <property type="match status" value="1"/>
</dbReference>
<organism evidence="1 2">
    <name type="scientific">Exophiala xenobiotica</name>
    <dbReference type="NCBI Taxonomy" id="348802"/>
    <lineage>
        <taxon>Eukaryota</taxon>
        <taxon>Fungi</taxon>
        <taxon>Dikarya</taxon>
        <taxon>Ascomycota</taxon>
        <taxon>Pezizomycotina</taxon>
        <taxon>Eurotiomycetes</taxon>
        <taxon>Chaetothyriomycetidae</taxon>
        <taxon>Chaetothyriales</taxon>
        <taxon>Herpotrichiellaceae</taxon>
        <taxon>Exophiala</taxon>
    </lineage>
</organism>
<name>A0A0D2DG52_9EURO</name>
<dbReference type="AlphaFoldDB" id="A0A0D2DG52"/>
<evidence type="ECO:0000313" key="2">
    <source>
        <dbReference type="Proteomes" id="UP000054342"/>
    </source>
</evidence>
<protein>
    <recommendedName>
        <fullName evidence="3">AB hydrolase-1 domain-containing protein</fullName>
    </recommendedName>
</protein>
<evidence type="ECO:0000313" key="1">
    <source>
        <dbReference type="EMBL" id="KIW61282.1"/>
    </source>
</evidence>
<keyword evidence="2" id="KW-1185">Reference proteome</keyword>
<dbReference type="InterPro" id="IPR029058">
    <property type="entry name" value="AB_hydrolase_fold"/>
</dbReference>
<dbReference type="HOGENOM" id="CLU_1777472_0_0_1"/>
<reference evidence="1 2" key="1">
    <citation type="submission" date="2015-01" db="EMBL/GenBank/DDBJ databases">
        <title>The Genome Sequence of Exophiala xenobiotica CBS118157.</title>
        <authorList>
            <consortium name="The Broad Institute Genomics Platform"/>
            <person name="Cuomo C."/>
            <person name="de Hoog S."/>
            <person name="Gorbushina A."/>
            <person name="Stielow B."/>
            <person name="Teixiera M."/>
            <person name="Abouelleil A."/>
            <person name="Chapman S.B."/>
            <person name="Priest M."/>
            <person name="Young S.K."/>
            <person name="Wortman J."/>
            <person name="Nusbaum C."/>
            <person name="Birren B."/>
        </authorList>
    </citation>
    <scope>NUCLEOTIDE SEQUENCE [LARGE SCALE GENOMIC DNA]</scope>
    <source>
        <strain evidence="1 2">CBS 118157</strain>
    </source>
</reference>
<gene>
    <name evidence="1" type="ORF">PV05_01421</name>
</gene>
<dbReference type="RefSeq" id="XP_013321866.1">
    <property type="nucleotide sequence ID" value="XM_013466412.1"/>
</dbReference>
<proteinExistence type="predicted"/>
<dbReference type="Gene3D" id="3.40.50.1820">
    <property type="entry name" value="alpha/beta hydrolase"/>
    <property type="match status" value="1"/>
</dbReference>
<dbReference type="OrthoDB" id="294702at2759"/>
<sequence length="146" mass="15994">MSVGTAPSVPAPCREIGVHWIAPTLPGMGNTSRRDKRMPYHVSLAKDIAALLSYLYPSDAFDALYVAGGSYGTVPAQMLYGASYELFPPGRNIAGCALIAGFSPLKHHSDYAKTLSWQNWFSYGPPKQLVPFYLFQRGFDSLSDRS</sequence>